<evidence type="ECO:0000256" key="3">
    <source>
        <dbReference type="SAM" id="SignalP"/>
    </source>
</evidence>
<dbReference type="InterPro" id="IPR036186">
    <property type="entry name" value="Serpin_sf"/>
</dbReference>
<dbReference type="GO" id="GO:0004867">
    <property type="term" value="F:serine-type endopeptidase inhibitor activity"/>
    <property type="evidence" value="ECO:0007669"/>
    <property type="project" value="InterPro"/>
</dbReference>
<dbReference type="EMBL" id="MK079356">
    <property type="protein sequence ID" value="QBQ70681.1"/>
    <property type="molecule type" value="mRNA"/>
</dbReference>
<dbReference type="PANTHER" id="PTHR11461:SF211">
    <property type="entry name" value="GH10112P-RELATED"/>
    <property type="match status" value="1"/>
</dbReference>
<gene>
    <name evidence="5" type="primary">serpin</name>
</gene>
<evidence type="ECO:0000259" key="4">
    <source>
        <dbReference type="SMART" id="SM00093"/>
    </source>
</evidence>
<evidence type="ECO:0000313" key="5">
    <source>
        <dbReference type="EMBL" id="QBQ70681.1"/>
    </source>
</evidence>
<dbReference type="CDD" id="cd19590">
    <property type="entry name" value="serpin_thermopin-like"/>
    <property type="match status" value="1"/>
</dbReference>
<feature type="signal peptide" evidence="3">
    <location>
        <begin position="1"/>
        <end position="19"/>
    </location>
</feature>
<accession>A0A482MBT0</accession>
<comment type="similarity">
    <text evidence="1 2">Belongs to the serpin family.</text>
</comment>
<name>A0A482MBT0_9EUKA</name>
<dbReference type="PANTHER" id="PTHR11461">
    <property type="entry name" value="SERINE PROTEASE INHIBITOR, SERPIN"/>
    <property type="match status" value="1"/>
</dbReference>
<dbReference type="Gene3D" id="2.30.39.10">
    <property type="entry name" value="Alpha-1-antitrypsin, domain 1"/>
    <property type="match status" value="1"/>
</dbReference>
<dbReference type="SMART" id="SM00093">
    <property type="entry name" value="SERPIN"/>
    <property type="match status" value="1"/>
</dbReference>
<evidence type="ECO:0000256" key="2">
    <source>
        <dbReference type="RuleBase" id="RU000411"/>
    </source>
</evidence>
<proteinExistence type="evidence at transcript level"/>
<dbReference type="Gene3D" id="3.30.497.10">
    <property type="entry name" value="Antithrombin, subunit I, domain 2"/>
    <property type="match status" value="1"/>
</dbReference>
<dbReference type="InterPro" id="IPR042178">
    <property type="entry name" value="Serpin_sf_1"/>
</dbReference>
<dbReference type="Pfam" id="PF00079">
    <property type="entry name" value="Serpin"/>
    <property type="match status" value="1"/>
</dbReference>
<sequence>MHSLFKGVMIIFGLALATSSPVPLCPAATREQSQQAEAALADFAVNLFKNVSAQDEDKNQVMSPVSIALALAMLENGADAHTREQLKHALVGVGSSADVLAAYREIQKHLRADDEKTKLTVANGLFQDKDLKLKDQYVSTTRDCLETEVDNKNDFSDHLEDARQKINKWVSQKTSEKIPELFKRGVLNEGDRMVLANAIYFKASWRNSFNKAMTKQDTFYRNGHDQQSVQFMHETGDHRHVSSNDLDAVELAYSHPDLAMVVVLPKARDGLRNLEKHLTGKQLRDIVASMEQRKVKVQLPKFTVRSPTDLKNVLSKMGLDHMFSNQANFSRMSETPLKVDNAIHEAYIDVNENGTEGAAATGVSINMRAMPSMPVDPVSFVADHPYLYAVVHKPTGAIVFLGKVNSVESH</sequence>
<dbReference type="AlphaFoldDB" id="A0A482MBT0"/>
<feature type="chain" id="PRO_5019796607" evidence="3">
    <location>
        <begin position="20"/>
        <end position="410"/>
    </location>
</feature>
<dbReference type="GO" id="GO:0005615">
    <property type="term" value="C:extracellular space"/>
    <property type="evidence" value="ECO:0007669"/>
    <property type="project" value="InterPro"/>
</dbReference>
<evidence type="ECO:0000256" key="1">
    <source>
        <dbReference type="ARBA" id="ARBA00009500"/>
    </source>
</evidence>
<dbReference type="InterPro" id="IPR023796">
    <property type="entry name" value="Serpin_dom"/>
</dbReference>
<dbReference type="SUPFAM" id="SSF56574">
    <property type="entry name" value="Serpins"/>
    <property type="match status" value="1"/>
</dbReference>
<protein>
    <submittedName>
        <fullName evidence="5">Serine protease inhibitor-like protein</fullName>
    </submittedName>
</protein>
<keyword evidence="3" id="KW-0732">Signal</keyword>
<reference evidence="5" key="1">
    <citation type="submission" date="2018-10" db="EMBL/GenBank/DDBJ databases">
        <title>Metatranscriptomics approach to isolate a eukaryotic serine protease inhibitor from metal contaminated soil having high heavy metal tolerant properties.</title>
        <authorList>
            <person name="Mukherjee A."/>
            <person name="Yadav R."/>
            <person name="Marmeisse R."/>
            <person name="Fraissinet-Tachet L."/>
            <person name="Reddy S.M."/>
        </authorList>
    </citation>
    <scope>NUCLEOTIDE SEQUENCE</scope>
</reference>
<dbReference type="InterPro" id="IPR000215">
    <property type="entry name" value="Serpin_fam"/>
</dbReference>
<organism evidence="5">
    <name type="scientific">uncultured eukaryote</name>
    <dbReference type="NCBI Taxonomy" id="100272"/>
    <lineage>
        <taxon>Eukaryota</taxon>
        <taxon>environmental samples</taxon>
    </lineage>
</organism>
<dbReference type="InterPro" id="IPR042185">
    <property type="entry name" value="Serpin_sf_2"/>
</dbReference>
<feature type="domain" description="Serpin" evidence="4">
    <location>
        <begin position="45"/>
        <end position="407"/>
    </location>
</feature>